<dbReference type="InterPro" id="IPR010610">
    <property type="entry name" value="EryCIII-like_C"/>
</dbReference>
<evidence type="ECO:0000259" key="1">
    <source>
        <dbReference type="Pfam" id="PF06722"/>
    </source>
</evidence>
<organism evidence="2 3">
    <name type="scientific">Tessaracoccus lapidicaptus</name>
    <dbReference type="NCBI Taxonomy" id="1427523"/>
    <lineage>
        <taxon>Bacteria</taxon>
        <taxon>Bacillati</taxon>
        <taxon>Actinomycetota</taxon>
        <taxon>Actinomycetes</taxon>
        <taxon>Propionibacteriales</taxon>
        <taxon>Propionibacteriaceae</taxon>
        <taxon>Tessaracoccus</taxon>
    </lineage>
</organism>
<evidence type="ECO:0000313" key="3">
    <source>
        <dbReference type="Proteomes" id="UP000093501"/>
    </source>
</evidence>
<name>A0A1C0AIP8_9ACTN</name>
<comment type="caution">
    <text evidence="2">The sequence shown here is derived from an EMBL/GenBank/DDBJ whole genome shotgun (WGS) entry which is preliminary data.</text>
</comment>
<protein>
    <recommendedName>
        <fullName evidence="1">Erythromycin biosynthesis protein CIII-like C-terminal domain-containing protein</fullName>
    </recommendedName>
</protein>
<dbReference type="SUPFAM" id="SSF53756">
    <property type="entry name" value="UDP-Glycosyltransferase/glycogen phosphorylase"/>
    <property type="match status" value="1"/>
</dbReference>
<dbReference type="PANTHER" id="PTHR48050">
    <property type="entry name" value="STEROL 3-BETA-GLUCOSYLTRANSFERASE"/>
    <property type="match status" value="1"/>
</dbReference>
<dbReference type="GO" id="GO:0016757">
    <property type="term" value="F:glycosyltransferase activity"/>
    <property type="evidence" value="ECO:0007669"/>
    <property type="project" value="UniProtKB-ARBA"/>
</dbReference>
<proteinExistence type="predicted"/>
<accession>A0A1C0AIP8</accession>
<evidence type="ECO:0000313" key="2">
    <source>
        <dbReference type="EMBL" id="OCL31967.1"/>
    </source>
</evidence>
<dbReference type="Gene3D" id="3.40.50.2000">
    <property type="entry name" value="Glycogen Phosphorylase B"/>
    <property type="match status" value="2"/>
</dbReference>
<dbReference type="PANTHER" id="PTHR48050:SF13">
    <property type="entry name" value="STEROL 3-BETA-GLUCOSYLTRANSFERASE UGT80A2"/>
    <property type="match status" value="1"/>
</dbReference>
<dbReference type="AlphaFoldDB" id="A0A1C0AIP8"/>
<keyword evidence="3" id="KW-1185">Reference proteome</keyword>
<dbReference type="Pfam" id="PF06722">
    <property type="entry name" value="EryCIII-like_C"/>
    <property type="match status" value="1"/>
</dbReference>
<reference evidence="3" key="1">
    <citation type="submission" date="2016-07" db="EMBL/GenBank/DDBJ databases">
        <authorList>
            <person name="Florea S."/>
            <person name="Webb J.S."/>
            <person name="Jaromczyk J."/>
            <person name="Schardl C.L."/>
        </authorList>
    </citation>
    <scope>NUCLEOTIDE SEQUENCE [LARGE SCALE GENOMIC DNA]</scope>
    <source>
        <strain evidence="3">IPBSL-7</strain>
    </source>
</reference>
<dbReference type="EMBL" id="MBQD01000024">
    <property type="protein sequence ID" value="OCL31967.1"/>
    <property type="molecule type" value="Genomic_DNA"/>
</dbReference>
<gene>
    <name evidence="2" type="ORF">BCR15_07900</name>
</gene>
<dbReference type="Proteomes" id="UP000093501">
    <property type="component" value="Unassembled WGS sequence"/>
</dbReference>
<dbReference type="InterPro" id="IPR050426">
    <property type="entry name" value="Glycosyltransferase_28"/>
</dbReference>
<sequence>MSVVLIGLGSRGDVQPLAVLGGELVRRGVPARVVALAEYAELAGRYGAAVEPVDAELAPALAMARRYRWVAGTLTGQGWLLRHWVRAVSEPFADAILRAVRPGDAVVGGVLAAEAAVAVAQAVRGRAATMLFTGQLPTSQPESHCFSRWFTPWATVNRWATAASWRAATGLGAPLAGIIREKLGSGEPRRGAATAPGRHPIIVAASPTLVPPPRRLPPLARQTGYLAAPAEELPADLAAYLAGGAEPVFVGVGSFTPTTGAEGLALLRDVAVRSGRRLVTMAPTAADVGELDDGLFAVGDVSFEALFPRMAGLVHHGGAGSSQTGLRSGRPSVAVPFGVDQPYHAARLAALGVGPEPVPFPRLDAPRLTRLIGDLVDGPAAPGFAARARDVGELVRAEDGVGDTVRAMRDLGLLPG</sequence>
<feature type="domain" description="Erythromycin biosynthesis protein CIII-like C-terminal" evidence="1">
    <location>
        <begin position="284"/>
        <end position="387"/>
    </location>
</feature>